<organism evidence="1 2">
    <name type="scientific">Pseudo-nitzschia multistriata</name>
    <dbReference type="NCBI Taxonomy" id="183589"/>
    <lineage>
        <taxon>Eukaryota</taxon>
        <taxon>Sar</taxon>
        <taxon>Stramenopiles</taxon>
        <taxon>Ochrophyta</taxon>
        <taxon>Bacillariophyta</taxon>
        <taxon>Bacillariophyceae</taxon>
        <taxon>Bacillariophycidae</taxon>
        <taxon>Bacillariales</taxon>
        <taxon>Bacillariaceae</taxon>
        <taxon>Pseudo-nitzschia</taxon>
    </lineage>
</organism>
<sequence>MPRLDAPAFFIARDRSRKNPMKGARPVPAPIMIRGLLIDRGARKGLLTTLALIICPGSRPARSCEHTPSTRTPLEVSNLTTPTVMETLFGEVRAEEEIEYWRGPRRGMMTRTSARPRRGFFLVSKGLQKRSLNFSRKCTMVG</sequence>
<gene>
    <name evidence="1" type="ORF">PSNMU_V1.4_AUG-EV-PASAV3_0031200</name>
</gene>
<accession>A0A448Z2Z7</accession>
<protein>
    <submittedName>
        <fullName evidence="1">Uncharacterized protein</fullName>
    </submittedName>
</protein>
<evidence type="ECO:0000313" key="1">
    <source>
        <dbReference type="EMBL" id="VEU36365.1"/>
    </source>
</evidence>
<proteinExistence type="predicted"/>
<name>A0A448Z2Z7_9STRA</name>
<dbReference type="EMBL" id="CAACVS010000087">
    <property type="protein sequence ID" value="VEU36365.1"/>
    <property type="molecule type" value="Genomic_DNA"/>
</dbReference>
<dbReference type="AlphaFoldDB" id="A0A448Z2Z7"/>
<evidence type="ECO:0000313" key="2">
    <source>
        <dbReference type="Proteomes" id="UP000291116"/>
    </source>
</evidence>
<keyword evidence="2" id="KW-1185">Reference proteome</keyword>
<dbReference type="Proteomes" id="UP000291116">
    <property type="component" value="Unassembled WGS sequence"/>
</dbReference>
<reference evidence="1 2" key="1">
    <citation type="submission" date="2019-01" db="EMBL/GenBank/DDBJ databases">
        <authorList>
            <person name="Ferrante I. M."/>
        </authorList>
    </citation>
    <scope>NUCLEOTIDE SEQUENCE [LARGE SCALE GENOMIC DNA]</scope>
    <source>
        <strain evidence="1 2">B856</strain>
    </source>
</reference>